<evidence type="ECO:0000313" key="1">
    <source>
        <dbReference type="EMBL" id="VEL14392.1"/>
    </source>
</evidence>
<dbReference type="AlphaFoldDB" id="A0A448WL23"/>
<dbReference type="EMBL" id="CAAALY010021002">
    <property type="protein sequence ID" value="VEL14392.1"/>
    <property type="molecule type" value="Genomic_DNA"/>
</dbReference>
<reference evidence="1" key="1">
    <citation type="submission" date="2018-11" db="EMBL/GenBank/DDBJ databases">
        <authorList>
            <consortium name="Pathogen Informatics"/>
        </authorList>
    </citation>
    <scope>NUCLEOTIDE SEQUENCE</scope>
</reference>
<name>A0A448WL23_9PLAT</name>
<evidence type="ECO:0000313" key="2">
    <source>
        <dbReference type="Proteomes" id="UP000784294"/>
    </source>
</evidence>
<feature type="non-terminal residue" evidence="1">
    <location>
        <position position="1"/>
    </location>
</feature>
<proteinExistence type="predicted"/>
<dbReference type="Proteomes" id="UP000784294">
    <property type="component" value="Unassembled WGS sequence"/>
</dbReference>
<gene>
    <name evidence="1" type="ORF">PXEA_LOCUS7832</name>
</gene>
<organism evidence="1 2">
    <name type="scientific">Protopolystoma xenopodis</name>
    <dbReference type="NCBI Taxonomy" id="117903"/>
    <lineage>
        <taxon>Eukaryota</taxon>
        <taxon>Metazoa</taxon>
        <taxon>Spiralia</taxon>
        <taxon>Lophotrochozoa</taxon>
        <taxon>Platyhelminthes</taxon>
        <taxon>Monogenea</taxon>
        <taxon>Polyopisthocotylea</taxon>
        <taxon>Polystomatidea</taxon>
        <taxon>Polystomatidae</taxon>
        <taxon>Protopolystoma</taxon>
    </lineage>
</organism>
<comment type="caution">
    <text evidence="1">The sequence shown here is derived from an EMBL/GenBank/DDBJ whole genome shotgun (WGS) entry which is preliminary data.</text>
</comment>
<sequence>MIVSLKLDLVFGVTKSANRPSTTLKERLTTIQHFASFGINTSKAVRPKTPVASASLSQSVWPCSSAHLANCGLHARLEVNGPSSQHCTFQSKSASADSFSNVAEHLTCGHLILPGSIPSQKICEKHIIRQPLCSEKQASETSMRSGPKGLYLLGLNLSSDLIAEGFPRFAADVDLAGPRAAHHIWSKLSSLSSENLYTDRSLEPDCLSNNVGDQGGNVALSTTHQNDQSLLLKASNSGP</sequence>
<protein>
    <submittedName>
        <fullName evidence="1">Uncharacterized protein</fullName>
    </submittedName>
</protein>
<keyword evidence="2" id="KW-1185">Reference proteome</keyword>
<accession>A0A448WL23</accession>